<reference evidence="2" key="1">
    <citation type="submission" date="2021-11" db="EMBL/GenBank/DDBJ databases">
        <authorList>
            <person name="Schell T."/>
        </authorList>
    </citation>
    <scope>NUCLEOTIDE SEQUENCE</scope>
    <source>
        <strain evidence="2">M5</strain>
    </source>
</reference>
<name>A0A8J2RD12_9CRUS</name>
<organism evidence="2 3">
    <name type="scientific">Daphnia galeata</name>
    <dbReference type="NCBI Taxonomy" id="27404"/>
    <lineage>
        <taxon>Eukaryota</taxon>
        <taxon>Metazoa</taxon>
        <taxon>Ecdysozoa</taxon>
        <taxon>Arthropoda</taxon>
        <taxon>Crustacea</taxon>
        <taxon>Branchiopoda</taxon>
        <taxon>Diplostraca</taxon>
        <taxon>Cladocera</taxon>
        <taxon>Anomopoda</taxon>
        <taxon>Daphniidae</taxon>
        <taxon>Daphnia</taxon>
    </lineage>
</organism>
<dbReference type="EMBL" id="CAKKLH010000007">
    <property type="protein sequence ID" value="CAH0098726.1"/>
    <property type="molecule type" value="Genomic_DNA"/>
</dbReference>
<dbReference type="Proteomes" id="UP000789390">
    <property type="component" value="Unassembled WGS sequence"/>
</dbReference>
<keyword evidence="1" id="KW-0812">Transmembrane</keyword>
<protein>
    <submittedName>
        <fullName evidence="2">Uncharacterized protein</fullName>
    </submittedName>
</protein>
<proteinExistence type="predicted"/>
<sequence length="212" mass="24126">MPSSASVTSYYSLFVGAVVLFMTHFKETQSFNHGRTSVTRMASSNVVKDSHETSTAIDGRLEEDTRIKTTEGEIDIHHGDYYYNGGPSSLDGHHQTAIISQKSVDLDQFNLRDEVVADVIIQIVKEDLPVLNRNVEDNNEISHAENSVKSMKSDAIHYLPTGKVAIPIDEQWHFVKEFITSDSHFRELDNYSKEYFLQKMLRALISQEWAQQ</sequence>
<dbReference type="OrthoDB" id="6354856at2759"/>
<comment type="caution">
    <text evidence="2">The sequence shown here is derived from an EMBL/GenBank/DDBJ whole genome shotgun (WGS) entry which is preliminary data.</text>
</comment>
<keyword evidence="1" id="KW-0472">Membrane</keyword>
<gene>
    <name evidence="2" type="ORF">DGAL_LOCUS827</name>
</gene>
<evidence type="ECO:0000313" key="3">
    <source>
        <dbReference type="Proteomes" id="UP000789390"/>
    </source>
</evidence>
<evidence type="ECO:0000256" key="1">
    <source>
        <dbReference type="SAM" id="Phobius"/>
    </source>
</evidence>
<keyword evidence="3" id="KW-1185">Reference proteome</keyword>
<feature type="transmembrane region" description="Helical" evidence="1">
    <location>
        <begin position="6"/>
        <end position="25"/>
    </location>
</feature>
<accession>A0A8J2RD12</accession>
<evidence type="ECO:0000313" key="2">
    <source>
        <dbReference type="EMBL" id="CAH0098726.1"/>
    </source>
</evidence>
<keyword evidence="1" id="KW-1133">Transmembrane helix</keyword>
<dbReference type="AlphaFoldDB" id="A0A8J2RD12"/>